<protein>
    <submittedName>
        <fullName evidence="1">RNA recognition motif-containing protein</fullName>
    </submittedName>
</protein>
<dbReference type="EMBL" id="JANBPW010000566">
    <property type="protein sequence ID" value="KAJ1949026.1"/>
    <property type="molecule type" value="Genomic_DNA"/>
</dbReference>
<gene>
    <name evidence="1" type="primary">NOP4_1</name>
    <name evidence="1" type="ORF">FBU59_001328</name>
</gene>
<evidence type="ECO:0000313" key="2">
    <source>
        <dbReference type="Proteomes" id="UP001150603"/>
    </source>
</evidence>
<dbReference type="Proteomes" id="UP001150603">
    <property type="component" value="Unassembled WGS sequence"/>
</dbReference>
<reference evidence="1" key="1">
    <citation type="submission" date="2022-07" db="EMBL/GenBank/DDBJ databases">
        <title>Phylogenomic reconstructions and comparative analyses of Kickxellomycotina fungi.</title>
        <authorList>
            <person name="Reynolds N.K."/>
            <person name="Stajich J.E."/>
            <person name="Barry K."/>
            <person name="Grigoriev I.V."/>
            <person name="Crous P."/>
            <person name="Smith M.E."/>
        </authorList>
    </citation>
    <scope>NUCLEOTIDE SEQUENCE</scope>
    <source>
        <strain evidence="1">NRRL 5244</strain>
    </source>
</reference>
<evidence type="ECO:0000313" key="1">
    <source>
        <dbReference type="EMBL" id="KAJ1949026.1"/>
    </source>
</evidence>
<comment type="caution">
    <text evidence="1">The sequence shown here is derived from an EMBL/GenBank/DDBJ whole genome shotgun (WGS) entry which is preliminary data.</text>
</comment>
<keyword evidence="2" id="KW-1185">Reference proteome</keyword>
<organism evidence="1 2">
    <name type="scientific">Linderina macrospora</name>
    <dbReference type="NCBI Taxonomy" id="4868"/>
    <lineage>
        <taxon>Eukaryota</taxon>
        <taxon>Fungi</taxon>
        <taxon>Fungi incertae sedis</taxon>
        <taxon>Zoopagomycota</taxon>
        <taxon>Kickxellomycotina</taxon>
        <taxon>Kickxellomycetes</taxon>
        <taxon>Kickxellales</taxon>
        <taxon>Kickxellaceae</taxon>
        <taxon>Linderina</taxon>
    </lineage>
</organism>
<proteinExistence type="predicted"/>
<feature type="non-terminal residue" evidence="1">
    <location>
        <position position="639"/>
    </location>
</feature>
<name>A0ACC1JEB1_9FUNG</name>
<accession>A0ACC1JEB1</accession>
<sequence length="639" mass="70900">MSQLESLFDEFNQEELQQVVKKGGEKSSEKGKKGDKKTSEDTHNKSMLFVRGIPKDATNTELEEFFSEVGPIRSCFVVTEKKEPKEGEEGEEGEKAGEEGTAGDEKPQNRGFGFVQFVLAEDAQRAVEELVDTKFRGKKRLMLDFAMKKHMKDAPGVEKPPPRAPKRPRAAPAAGDKDGSDEPAEKKRKKAANNESRTVTIQGIPKGTTKKQLIKKVKKSGNVHSVFYPTPFEGASPEQLKDGAGGSANVTFDDHAAAQRAVRSLNDHIFKGAKLKVMMKRELVDKNARLIVRNLPFKVRERELERLFSESGTVLTVDLPRKFVGGPLRGFAFIQMADVDSAQRAISKWNDHSLYGRNISVSLAVAKDKFKEMEESGEIEKPEFAEEPVAMEVDEENEDAEDAEGAEDADGDADGEDIKDDLVEEGCTLFIRNLSFDSDEDSLFEHFRQFGKLRYCRVVYDHETGRSRGTAFVCFWNSADAANCLAAAQKAQELSEKLSSVPSATLPDQRNKSVLLQETPASLEATAQFSLDGRMLSVAKAVDRSTANTLTTEGIKQRQSKDKRNTYLLKEGVIFPDTPAAQALAPADLEHHVKEYGQRKNQILKNPNLYLSKTRLSVHNIPRTIDEKDLRAAAISAIS</sequence>